<name>K1XZE4_9BACT</name>
<gene>
    <name evidence="4" type="ORF">ACD_80C00003G0001</name>
</gene>
<feature type="domain" description="Helicase HerA central" evidence="2">
    <location>
        <begin position="405"/>
        <end position="465"/>
    </location>
</feature>
<dbReference type="EMBL" id="AMFJ01036010">
    <property type="protein sequence ID" value="EKD25688.1"/>
    <property type="molecule type" value="Genomic_DNA"/>
</dbReference>
<evidence type="ECO:0000256" key="1">
    <source>
        <dbReference type="SAM" id="MobiDB-lite"/>
    </source>
</evidence>
<proteinExistence type="predicted"/>
<evidence type="ECO:0000313" key="4">
    <source>
        <dbReference type="EMBL" id="EKD25688.1"/>
    </source>
</evidence>
<dbReference type="AlphaFoldDB" id="K1XZE4"/>
<evidence type="ECO:0000259" key="3">
    <source>
        <dbReference type="Pfam" id="PF26449"/>
    </source>
</evidence>
<dbReference type="Gene3D" id="3.40.50.300">
    <property type="entry name" value="P-loop containing nucleotide triphosphate hydrolases"/>
    <property type="match status" value="1"/>
</dbReference>
<dbReference type="Pfam" id="PF01935">
    <property type="entry name" value="DUF87"/>
    <property type="match status" value="1"/>
</dbReference>
<dbReference type="InterPro" id="IPR002789">
    <property type="entry name" value="HerA_central"/>
</dbReference>
<reference evidence="4" key="1">
    <citation type="journal article" date="2012" name="Science">
        <title>Fermentation, hydrogen, and sulfur metabolism in multiple uncultivated bacterial phyla.</title>
        <authorList>
            <person name="Wrighton K.C."/>
            <person name="Thomas B.C."/>
            <person name="Sharon I."/>
            <person name="Miller C.S."/>
            <person name="Castelle C.J."/>
            <person name="VerBerkmoes N.C."/>
            <person name="Wilkins M.J."/>
            <person name="Hettich R.L."/>
            <person name="Lipton M.S."/>
            <person name="Williams K.H."/>
            <person name="Long P.E."/>
            <person name="Banfield J.F."/>
        </authorList>
    </citation>
    <scope>NUCLEOTIDE SEQUENCE [LARGE SCALE GENOMIC DNA]</scope>
</reference>
<feature type="compositionally biased region" description="Basic and acidic residues" evidence="1">
    <location>
        <begin position="243"/>
        <end position="256"/>
    </location>
</feature>
<organism evidence="4">
    <name type="scientific">uncultured bacterium</name>
    <name type="common">gcode 4</name>
    <dbReference type="NCBI Taxonomy" id="1234023"/>
    <lineage>
        <taxon>Bacteria</taxon>
        <taxon>environmental samples</taxon>
    </lineage>
</organism>
<dbReference type="SUPFAM" id="SSF52540">
    <property type="entry name" value="P-loop containing nucleoside triphosphate hydrolases"/>
    <property type="match status" value="1"/>
</dbReference>
<dbReference type="InterPro" id="IPR058441">
    <property type="entry name" value="DUF8128"/>
</dbReference>
<protein>
    <submittedName>
        <fullName evidence="4">Uncharacterized protein</fullName>
    </submittedName>
</protein>
<accession>K1XZE4</accession>
<feature type="domain" description="DUF8128" evidence="3">
    <location>
        <begin position="94"/>
        <end position="369"/>
    </location>
</feature>
<sequence length="550" mass="63384">MNNLLIIIGIALGLRLIGSLTIQAVFSSIHKKHRGEQAAKLRYLQIKIPKSVTTKWDDGGDSIKDMKQNIQIMNQIYKNFYAIIEDKRKHKKFGHNYISMEMLIEKEMIRFIMGVPEEHVENMEKLISSFYIGAVVDPIDAPKLLEAGKYMAGGEFVFTKDNAYPIKTYESFEADPMDSILSAYSKVLNDEKMCLQILISPLDENALKALRKESKKIKEGKSKGFMGMIFKDIRKGILSGNLESKEKPKDEEKKNDLSQQQSGDLDKKTEDEIFSIKIRALVTSPEPNRPEKIIDDLARWFSQYSYIGLNAFKFKKSKNIQAFAKEFINRIFYTDYWTLTNLNKWRKTTIVSIKELSSIIHIPNAKFNRNPRISRQKYKIIPAPDNIPTEGIMLGYNTYAGIKKEIKIRTDNDDRMRHMYILGQTGSGKSTLMFTSILEDIRMGNGFCVIDPHGDLVEFAMQHFPKERLNDLIYFDLANTDYPIAFNPLDGPENDDERDVVTNDLVEMFVSMYGEEIFGPRIQDYFRNACFLLMEQPEGGTIIDIMRLFT</sequence>
<evidence type="ECO:0000259" key="2">
    <source>
        <dbReference type="Pfam" id="PF01935"/>
    </source>
</evidence>
<dbReference type="Pfam" id="PF26449">
    <property type="entry name" value="DUF8128"/>
    <property type="match status" value="1"/>
</dbReference>
<dbReference type="InterPro" id="IPR027417">
    <property type="entry name" value="P-loop_NTPase"/>
</dbReference>
<comment type="caution">
    <text evidence="4">The sequence shown here is derived from an EMBL/GenBank/DDBJ whole genome shotgun (WGS) entry which is preliminary data.</text>
</comment>
<feature type="region of interest" description="Disordered" evidence="1">
    <location>
        <begin position="241"/>
        <end position="267"/>
    </location>
</feature>
<feature type="non-terminal residue" evidence="4">
    <location>
        <position position="550"/>
    </location>
</feature>